<reference evidence="1" key="2">
    <citation type="journal article" date="2015" name="Fish Shellfish Immunol.">
        <title>Early steps in the European eel (Anguilla anguilla)-Vibrio vulnificus interaction in the gills: Role of the RtxA13 toxin.</title>
        <authorList>
            <person name="Callol A."/>
            <person name="Pajuelo D."/>
            <person name="Ebbesson L."/>
            <person name="Teles M."/>
            <person name="MacKenzie S."/>
            <person name="Amaro C."/>
        </authorList>
    </citation>
    <scope>NUCLEOTIDE SEQUENCE</scope>
</reference>
<reference evidence="1" key="1">
    <citation type="submission" date="2014-11" db="EMBL/GenBank/DDBJ databases">
        <authorList>
            <person name="Amaro Gonzalez C."/>
        </authorList>
    </citation>
    <scope>NUCLEOTIDE SEQUENCE</scope>
</reference>
<name>A0A0E9X8B9_ANGAN</name>
<dbReference type="AlphaFoldDB" id="A0A0E9X8B9"/>
<sequence length="71" mass="8476">MVESDTFRNSHILHLIHFRYKQKAVIRLRCTGDQTLKCNWDTQSCHKIIFQIFSNIFKLAVTDGYVLHMYT</sequence>
<organism evidence="1">
    <name type="scientific">Anguilla anguilla</name>
    <name type="common">European freshwater eel</name>
    <name type="synonym">Muraena anguilla</name>
    <dbReference type="NCBI Taxonomy" id="7936"/>
    <lineage>
        <taxon>Eukaryota</taxon>
        <taxon>Metazoa</taxon>
        <taxon>Chordata</taxon>
        <taxon>Craniata</taxon>
        <taxon>Vertebrata</taxon>
        <taxon>Euteleostomi</taxon>
        <taxon>Actinopterygii</taxon>
        <taxon>Neopterygii</taxon>
        <taxon>Teleostei</taxon>
        <taxon>Anguilliformes</taxon>
        <taxon>Anguillidae</taxon>
        <taxon>Anguilla</taxon>
    </lineage>
</organism>
<dbReference type="EMBL" id="GBXM01009866">
    <property type="protein sequence ID" value="JAH98711.1"/>
    <property type="molecule type" value="Transcribed_RNA"/>
</dbReference>
<protein>
    <submittedName>
        <fullName evidence="1">Uncharacterized protein</fullName>
    </submittedName>
</protein>
<evidence type="ECO:0000313" key="1">
    <source>
        <dbReference type="EMBL" id="JAH98711.1"/>
    </source>
</evidence>
<accession>A0A0E9X8B9</accession>
<proteinExistence type="predicted"/>